<protein>
    <recommendedName>
        <fullName evidence="1">DUF6968 domain-containing protein</fullName>
    </recommendedName>
</protein>
<dbReference type="RefSeq" id="WP_129575748.1">
    <property type="nucleotide sequence ID" value="NZ_CP012672.1"/>
</dbReference>
<dbReference type="EMBL" id="CP012672">
    <property type="protein sequence ID" value="AUX32078.1"/>
    <property type="molecule type" value="Genomic_DNA"/>
</dbReference>
<evidence type="ECO:0000313" key="2">
    <source>
        <dbReference type="EMBL" id="AUX32078.1"/>
    </source>
</evidence>
<dbReference type="Pfam" id="PF22302">
    <property type="entry name" value="DUF6968"/>
    <property type="match status" value="1"/>
</dbReference>
<proteinExistence type="predicted"/>
<sequence length="111" mass="11862">MDMHMSPRVLIRTLQMALGGSDVVCDIVVRIALPERDPVTGGDFRVLVEIGGFDEPYSRHVHGVDELQAFLAGCWLVPQILNALAPPGARLTWLGEDDLGFGASPAAAIPA</sequence>
<dbReference type="Proteomes" id="UP000295497">
    <property type="component" value="Chromosome"/>
</dbReference>
<organism evidence="2 3">
    <name type="scientific">Sorangium cellulosum</name>
    <name type="common">Polyangium cellulosum</name>
    <dbReference type="NCBI Taxonomy" id="56"/>
    <lineage>
        <taxon>Bacteria</taxon>
        <taxon>Pseudomonadati</taxon>
        <taxon>Myxococcota</taxon>
        <taxon>Polyangia</taxon>
        <taxon>Polyangiales</taxon>
        <taxon>Polyangiaceae</taxon>
        <taxon>Sorangium</taxon>
    </lineage>
</organism>
<accession>A0A4P2QQ37</accession>
<dbReference type="AlphaFoldDB" id="A0A4P2QQ37"/>
<feature type="domain" description="DUF6968" evidence="1">
    <location>
        <begin position="21"/>
        <end position="102"/>
    </location>
</feature>
<dbReference type="InterPro" id="IPR054241">
    <property type="entry name" value="DUF6968"/>
</dbReference>
<evidence type="ECO:0000259" key="1">
    <source>
        <dbReference type="Pfam" id="PF22302"/>
    </source>
</evidence>
<reference evidence="2 3" key="1">
    <citation type="submission" date="2015-09" db="EMBL/GenBank/DDBJ databases">
        <title>Sorangium comparison.</title>
        <authorList>
            <person name="Zaburannyi N."/>
            <person name="Bunk B."/>
            <person name="Overmann J."/>
            <person name="Mueller R."/>
        </authorList>
    </citation>
    <scope>NUCLEOTIDE SEQUENCE [LARGE SCALE GENOMIC DNA]</scope>
    <source>
        <strain evidence="2 3">So ce836</strain>
    </source>
</reference>
<evidence type="ECO:0000313" key="3">
    <source>
        <dbReference type="Proteomes" id="UP000295497"/>
    </source>
</evidence>
<name>A0A4P2QQ37_SORCE</name>
<gene>
    <name evidence="2" type="ORF">SOCE836_042140</name>
</gene>